<organism evidence="9 10">
    <name type="scientific">Hypothenemus hampei</name>
    <name type="common">Coffee berry borer</name>
    <dbReference type="NCBI Taxonomy" id="57062"/>
    <lineage>
        <taxon>Eukaryota</taxon>
        <taxon>Metazoa</taxon>
        <taxon>Ecdysozoa</taxon>
        <taxon>Arthropoda</taxon>
        <taxon>Hexapoda</taxon>
        <taxon>Insecta</taxon>
        <taxon>Pterygota</taxon>
        <taxon>Neoptera</taxon>
        <taxon>Endopterygota</taxon>
        <taxon>Coleoptera</taxon>
        <taxon>Polyphaga</taxon>
        <taxon>Cucujiformia</taxon>
        <taxon>Curculionidae</taxon>
        <taxon>Scolytinae</taxon>
        <taxon>Hypothenemus</taxon>
    </lineage>
</organism>
<comment type="caution">
    <text evidence="9">The sequence shown here is derived from an EMBL/GenBank/DDBJ whole genome shotgun (WGS) entry which is preliminary data.</text>
</comment>
<evidence type="ECO:0000256" key="4">
    <source>
        <dbReference type="ARBA" id="ARBA00022833"/>
    </source>
</evidence>
<gene>
    <name evidence="9" type="ORF">ABEB36_002666</name>
</gene>
<sequence length="1224" mass="140330">MSTELQDKSVTIPLDRDIDELKPTVGNQLSLTVSLHELRRWCKWKTYFSCHSNEELLTKLLDIIEEYMTNTKLNESPTDRTFKPITGCQNVVLQEYSSPRNQESKAELNINEPSESKTRFFKTSTEQVQQNDKKTSQYSTKESVDEKNLVICRYCDMKHNHEQCPINNPIERILDSVDINSWSDSYKDQRDLGNFTYARLSLPTCLQFSNNSQINGVITKILIKAYTRFGPLIGQKIKEVDVLDDCNMVHIWELQLECGNIYLNTEDCQSSNWMRFVKPAPTRDERNLTVAISDNNLFLVSIKEIQPGDELLYWQDTFSSNNNRKKVDKTVCGGCNMTFSHPLYYKIHCSLFHDIRYSLTIRKYHCKVCGAAVLGKENIRKHATELHNGKGAYQCQYCNKFFLRLSYLEMHRTYGCSSNPLRSKSLCDFCGRKFCQPQKLKIHIKRMHSDLTEVLNDFQCKKCMKLLGSRAALQRHLKEVHDKQQDNSCSCSVCGKYFQNKSNLKIHMLTHSGIKPFKCVMEECTSAFTTKQCLQLHYRKVHNFDEKTMPKIERSVSYTFQAYSGSGKNGNKSRPLEQSEENSENSAANSDIFDSVNLQSPIRVNERTSVSPKNLPLSPSQSLVSLESISKDSSSVKMISKGSRKWITDEILTEPVKNFDSFDTHSHDQTDEHLEEQNITKYSSISEFNRRETSNASLLVEAALDSVCNDASIDIDVEVSHNCSDTLVNNIYNLSDNNVLPEVPYNIQETQDVHLLSPSVNDHISVTDDLDGEMKRHDMDINYGDLEVVRSRSVHTPSSVNKDLNINDRFARTHEENDTYSVQNARRYDFVESINPDQLSSDESNVISIDHDNINVDRNNETEQDLCLQRKTSFKMYDYFKRLRFDDKGPSQQDDNHSSEIEVPDISNQLADKSDKDLGKYDHETATDMRNRFEVDLDNRMRHYENNLDQELNRQRSSYGLCNADLSLRNKSGELLNMPTENRDMVDGDFRTDRHFEPLSLNSDLQGLDMSTRSFHNYSSNINRYHPVYPDLDRMDLRLNYTPPPPYDLVRVVSLDLTPPGRHSVDLSLRSIPLHQIANSRLLTEHSLTNKHRIFDQARLLAGDLTSRINENRLISDSNGRLISDSLGSDRILGTNVTGPEQSSLLTEEPRLLSDHPRIIDQRPLLSESHLLQPTGVGTAASLSAFGSYATVSQTPYPSAMDPRTHVTSPVNTGYHHPYSTYYP</sequence>
<feature type="domain" description="C2H2-type" evidence="7">
    <location>
        <begin position="425"/>
        <end position="453"/>
    </location>
</feature>
<name>A0ABD1F971_HYPHA</name>
<feature type="compositionally biased region" description="Basic and acidic residues" evidence="6">
    <location>
        <begin position="912"/>
        <end position="921"/>
    </location>
</feature>
<dbReference type="InterPro" id="IPR046341">
    <property type="entry name" value="SET_dom_sf"/>
</dbReference>
<dbReference type="GO" id="GO:0008270">
    <property type="term" value="F:zinc ion binding"/>
    <property type="evidence" value="ECO:0007669"/>
    <property type="project" value="UniProtKB-KW"/>
</dbReference>
<accession>A0ABD1F971</accession>
<feature type="domain" description="C2H2-type" evidence="7">
    <location>
        <begin position="364"/>
        <end position="392"/>
    </location>
</feature>
<feature type="compositionally biased region" description="Basic and acidic residues" evidence="6">
    <location>
        <begin position="886"/>
        <end position="900"/>
    </location>
</feature>
<feature type="domain" description="C2H2-type" evidence="7">
    <location>
        <begin position="489"/>
        <end position="516"/>
    </location>
</feature>
<dbReference type="PANTHER" id="PTHR24379:SF121">
    <property type="entry name" value="C2H2-TYPE DOMAIN-CONTAINING PROTEIN"/>
    <property type="match status" value="1"/>
</dbReference>
<dbReference type="InterPro" id="IPR001214">
    <property type="entry name" value="SET_dom"/>
</dbReference>
<dbReference type="AlphaFoldDB" id="A0ABD1F971"/>
<evidence type="ECO:0008006" key="11">
    <source>
        <dbReference type="Google" id="ProtNLM"/>
    </source>
</evidence>
<keyword evidence="2" id="KW-0677">Repeat</keyword>
<dbReference type="Pfam" id="PF00096">
    <property type="entry name" value="zf-C2H2"/>
    <property type="match status" value="1"/>
</dbReference>
<dbReference type="GO" id="GO:0008170">
    <property type="term" value="F:N-methyltransferase activity"/>
    <property type="evidence" value="ECO:0007669"/>
    <property type="project" value="UniProtKB-ARBA"/>
</dbReference>
<dbReference type="InterPro" id="IPR013087">
    <property type="entry name" value="Znf_C2H2_type"/>
</dbReference>
<evidence type="ECO:0000259" key="8">
    <source>
        <dbReference type="PROSITE" id="PS50280"/>
    </source>
</evidence>
<dbReference type="GO" id="GO:0008276">
    <property type="term" value="F:protein methyltransferase activity"/>
    <property type="evidence" value="ECO:0007669"/>
    <property type="project" value="UniProtKB-ARBA"/>
</dbReference>
<keyword evidence="1" id="KW-0479">Metal-binding</keyword>
<keyword evidence="4" id="KW-0862">Zinc</keyword>
<evidence type="ECO:0000256" key="3">
    <source>
        <dbReference type="ARBA" id="ARBA00022771"/>
    </source>
</evidence>
<dbReference type="SMART" id="SM00355">
    <property type="entry name" value="ZnF_C2H2"/>
    <property type="match status" value="7"/>
</dbReference>
<dbReference type="InterPro" id="IPR036236">
    <property type="entry name" value="Znf_C2H2_sf"/>
</dbReference>
<proteinExistence type="predicted"/>
<feature type="domain" description="C2H2-type" evidence="7">
    <location>
        <begin position="517"/>
        <end position="547"/>
    </location>
</feature>
<evidence type="ECO:0000256" key="6">
    <source>
        <dbReference type="SAM" id="MobiDB-lite"/>
    </source>
</evidence>
<dbReference type="PROSITE" id="PS50157">
    <property type="entry name" value="ZINC_FINGER_C2H2_2"/>
    <property type="match status" value="6"/>
</dbReference>
<dbReference type="Gene3D" id="2.170.270.10">
    <property type="entry name" value="SET domain"/>
    <property type="match status" value="1"/>
</dbReference>
<feature type="region of interest" description="Disordered" evidence="6">
    <location>
        <begin position="564"/>
        <end position="592"/>
    </location>
</feature>
<evidence type="ECO:0000256" key="2">
    <source>
        <dbReference type="ARBA" id="ARBA00022737"/>
    </source>
</evidence>
<protein>
    <recommendedName>
        <fullName evidence="11">PR domain zinc finger protein 4</fullName>
    </recommendedName>
</protein>
<dbReference type="Proteomes" id="UP001566132">
    <property type="component" value="Unassembled WGS sequence"/>
</dbReference>
<dbReference type="GO" id="GO:0008757">
    <property type="term" value="F:S-adenosylmethionine-dependent methyltransferase activity"/>
    <property type="evidence" value="ECO:0007669"/>
    <property type="project" value="UniProtKB-ARBA"/>
</dbReference>
<keyword evidence="10" id="KW-1185">Reference proteome</keyword>
<feature type="domain" description="C2H2-type" evidence="7">
    <location>
        <begin position="458"/>
        <end position="486"/>
    </location>
</feature>
<dbReference type="Pfam" id="PF21549">
    <property type="entry name" value="PRDM2_PR"/>
    <property type="match status" value="1"/>
</dbReference>
<dbReference type="EMBL" id="JBDJPC010000002">
    <property type="protein sequence ID" value="KAL1513230.1"/>
    <property type="molecule type" value="Genomic_DNA"/>
</dbReference>
<feature type="domain" description="SET" evidence="8">
    <location>
        <begin position="116"/>
        <end position="316"/>
    </location>
</feature>
<keyword evidence="3 5" id="KW-0863">Zinc-finger</keyword>
<feature type="domain" description="C2H2-type" evidence="7">
    <location>
        <begin position="393"/>
        <end position="420"/>
    </location>
</feature>
<evidence type="ECO:0000256" key="5">
    <source>
        <dbReference type="PROSITE-ProRule" id="PRU00042"/>
    </source>
</evidence>
<dbReference type="PROSITE" id="PS00028">
    <property type="entry name" value="ZINC_FINGER_C2H2_1"/>
    <property type="match status" value="5"/>
</dbReference>
<dbReference type="PROSITE" id="PS50280">
    <property type="entry name" value="SET"/>
    <property type="match status" value="1"/>
</dbReference>
<evidence type="ECO:0000313" key="10">
    <source>
        <dbReference type="Proteomes" id="UP001566132"/>
    </source>
</evidence>
<dbReference type="SUPFAM" id="SSF57667">
    <property type="entry name" value="beta-beta-alpha zinc fingers"/>
    <property type="match status" value="2"/>
</dbReference>
<dbReference type="FunFam" id="3.30.160.60:FF:001636">
    <property type="entry name" value="CLUMA_CG004886, isoform A"/>
    <property type="match status" value="1"/>
</dbReference>
<evidence type="ECO:0000256" key="1">
    <source>
        <dbReference type="ARBA" id="ARBA00022723"/>
    </source>
</evidence>
<feature type="region of interest" description="Disordered" evidence="6">
    <location>
        <begin position="886"/>
        <end position="921"/>
    </location>
</feature>
<feature type="region of interest" description="Disordered" evidence="6">
    <location>
        <begin position="1200"/>
        <end position="1224"/>
    </location>
</feature>
<dbReference type="PANTHER" id="PTHR24379">
    <property type="entry name" value="KRAB AND ZINC FINGER DOMAIN-CONTAINING"/>
    <property type="match status" value="1"/>
</dbReference>
<evidence type="ECO:0000313" key="9">
    <source>
        <dbReference type="EMBL" id="KAL1513230.1"/>
    </source>
</evidence>
<dbReference type="Gene3D" id="3.30.160.60">
    <property type="entry name" value="Classic Zinc Finger"/>
    <property type="match status" value="4"/>
</dbReference>
<evidence type="ECO:0000259" key="7">
    <source>
        <dbReference type="PROSITE" id="PS50157"/>
    </source>
</evidence>
<reference evidence="9 10" key="1">
    <citation type="submission" date="2024-05" db="EMBL/GenBank/DDBJ databases">
        <title>Genetic variation in Jamaican populations of the coffee berry borer (Hypothenemus hampei).</title>
        <authorList>
            <person name="Errbii M."/>
            <person name="Myrie A."/>
        </authorList>
    </citation>
    <scope>NUCLEOTIDE SEQUENCE [LARGE SCALE GENOMIC DNA]</scope>
    <source>
        <strain evidence="9">JA-Hopewell-2020-01-JO</strain>
        <tissue evidence="9">Whole body</tissue>
    </source>
</reference>